<accession>A0A7W8D7T0</accession>
<keyword evidence="1" id="KW-0812">Transmembrane</keyword>
<sequence length="735" mass="80468">MNYAGDESASQTAASHHRGERSTWLQVLPDVPLAALLLPTLALGCLLGLFATLNELTDLTLLYQRPGAWIIGVTLTGLSTALIVGLARHVPHDRIARAIAAVICASVLLHVLYACSIDEPLRGDFEAMWLAAEEMVTRGLPADPTIYHWRALPLLAPVMFAFGAHPVIVPAMNIALLAAIQAIGCGLLLRSGQRRAALVFALIFGLVPETYHASITASHDIWGLFFLSIAIALALALQRAIVAVTVPARARWLRIGVLFVGSVLAIALLDLQRQIGLVVILGICVHLIRLVLTWMIATHRKQGRRKTCRQAAAASVLLAASVCGMGLTGWTLRTLGLLGDPDTVAMQQARVFASHGSSLASGYYSWLERFENDYMRKLEPTPAAWREFSRSLLLSDIANQPLSRVHAHLFRLYRQFDLGSNYRFYLMQTHTAQRDRYWAQRVWNVSFAAAFCLAVAFALVRTFGQERKSNAMLMQLSLLGALLLLLGAVGESQPRYIFPIWFIGAQLVATALYAQRTTRQITWVYRSLGVGATAATVVVSCAVGAWVVLDRSYDASDGRIIHGWRFSSAGGRDEVSERKALRRMQQHSGRDMRRSTTHNPDLQLLGNFGTHAAVLGFTEPMQVGTRVRAVSPRVCGAADEARALAFFVVATPEADERTFATLEVRFDGTKVFETNLPAKAAVEHYVALDAVPARACGAVQVDLVSGITTPSKRANRLTRVEVQFLRLLRTPRGAS</sequence>
<evidence type="ECO:0000313" key="2">
    <source>
        <dbReference type="EMBL" id="MBB5209172.1"/>
    </source>
</evidence>
<evidence type="ECO:0000313" key="3">
    <source>
        <dbReference type="Proteomes" id="UP000521199"/>
    </source>
</evidence>
<dbReference type="AlphaFoldDB" id="A0A7W8D7T0"/>
<keyword evidence="3" id="KW-1185">Reference proteome</keyword>
<feature type="transmembrane region" description="Helical" evidence="1">
    <location>
        <begin position="94"/>
        <end position="113"/>
    </location>
</feature>
<keyword evidence="1" id="KW-1133">Transmembrane helix</keyword>
<dbReference type="RefSeq" id="WP_183961717.1">
    <property type="nucleotide sequence ID" value="NZ_JACHHP010000005.1"/>
</dbReference>
<feature type="transmembrane region" description="Helical" evidence="1">
    <location>
        <begin position="472"/>
        <end position="490"/>
    </location>
</feature>
<evidence type="ECO:0008006" key="4">
    <source>
        <dbReference type="Google" id="ProtNLM"/>
    </source>
</evidence>
<comment type="caution">
    <text evidence="2">The sequence shown here is derived from an EMBL/GenBank/DDBJ whole genome shotgun (WGS) entry which is preliminary data.</text>
</comment>
<keyword evidence="1" id="KW-0472">Membrane</keyword>
<name>A0A7W8D7T0_9GAMM</name>
<feature type="transmembrane region" description="Helical" evidence="1">
    <location>
        <begin position="68"/>
        <end position="87"/>
    </location>
</feature>
<reference evidence="2 3" key="1">
    <citation type="submission" date="2020-08" db="EMBL/GenBank/DDBJ databases">
        <title>Genomic Encyclopedia of Type Strains, Phase IV (KMG-IV): sequencing the most valuable type-strain genomes for metagenomic binning, comparative biology and taxonomic classification.</title>
        <authorList>
            <person name="Goeker M."/>
        </authorList>
    </citation>
    <scope>NUCLEOTIDE SEQUENCE [LARGE SCALE GENOMIC DNA]</scope>
    <source>
        <strain evidence="2 3">DSM 24163</strain>
    </source>
</reference>
<feature type="transmembrane region" description="Helical" evidence="1">
    <location>
        <begin position="311"/>
        <end position="332"/>
    </location>
</feature>
<evidence type="ECO:0000256" key="1">
    <source>
        <dbReference type="SAM" id="Phobius"/>
    </source>
</evidence>
<protein>
    <recommendedName>
        <fullName evidence="4">Glycosyltransferase RgtA/B/C/D-like domain-containing protein</fullName>
    </recommendedName>
</protein>
<feature type="transmembrane region" description="Helical" evidence="1">
    <location>
        <begin position="527"/>
        <end position="549"/>
    </location>
</feature>
<feature type="transmembrane region" description="Helical" evidence="1">
    <location>
        <begin position="221"/>
        <end position="240"/>
    </location>
</feature>
<organism evidence="2 3">
    <name type="scientific">Chiayiivirga flava</name>
    <dbReference type="NCBI Taxonomy" id="659595"/>
    <lineage>
        <taxon>Bacteria</taxon>
        <taxon>Pseudomonadati</taxon>
        <taxon>Pseudomonadota</taxon>
        <taxon>Gammaproteobacteria</taxon>
        <taxon>Lysobacterales</taxon>
        <taxon>Lysobacteraceae</taxon>
        <taxon>Chiayiivirga</taxon>
    </lineage>
</organism>
<feature type="transmembrane region" description="Helical" evidence="1">
    <location>
        <begin position="31"/>
        <end position="53"/>
    </location>
</feature>
<dbReference type="EMBL" id="JACHHP010000005">
    <property type="protein sequence ID" value="MBB5209172.1"/>
    <property type="molecule type" value="Genomic_DNA"/>
</dbReference>
<feature type="transmembrane region" description="Helical" evidence="1">
    <location>
        <begin position="275"/>
        <end position="299"/>
    </location>
</feature>
<feature type="transmembrane region" description="Helical" evidence="1">
    <location>
        <begin position="167"/>
        <end position="189"/>
    </location>
</feature>
<feature type="transmembrane region" description="Helical" evidence="1">
    <location>
        <begin position="442"/>
        <end position="460"/>
    </location>
</feature>
<feature type="transmembrane region" description="Helical" evidence="1">
    <location>
        <begin position="496"/>
        <end position="515"/>
    </location>
</feature>
<dbReference type="Proteomes" id="UP000521199">
    <property type="component" value="Unassembled WGS sequence"/>
</dbReference>
<proteinExistence type="predicted"/>
<feature type="transmembrane region" description="Helical" evidence="1">
    <location>
        <begin position="196"/>
        <end position="215"/>
    </location>
</feature>
<feature type="transmembrane region" description="Helical" evidence="1">
    <location>
        <begin position="252"/>
        <end position="269"/>
    </location>
</feature>
<gene>
    <name evidence="2" type="ORF">HNQ52_002735</name>
</gene>